<dbReference type="RefSeq" id="WP_133441773.1">
    <property type="nucleotide sequence ID" value="NZ_CP034726.1"/>
</dbReference>
<protein>
    <submittedName>
        <fullName evidence="1">Uncharacterized protein</fullName>
    </submittedName>
</protein>
<dbReference type="Proteomes" id="UP000294321">
    <property type="component" value="Chromosome"/>
</dbReference>
<reference evidence="2" key="1">
    <citation type="submission" date="2018-12" db="EMBL/GenBank/DDBJ databases">
        <title>A new species of lactobacillus.</title>
        <authorList>
            <person name="Jian Y."/>
            <person name="Xin L."/>
            <person name="Hong Z.J."/>
            <person name="Ming L.Z."/>
            <person name="Hong X.Z."/>
        </authorList>
    </citation>
    <scope>NUCLEOTIDE SEQUENCE [LARGE SCALE GENOMIC DNA]</scope>
    <source>
        <strain evidence="2">HSLZ-75</strain>
    </source>
</reference>
<evidence type="ECO:0000313" key="1">
    <source>
        <dbReference type="EMBL" id="QBP18212.1"/>
    </source>
</evidence>
<name>A0A4P6ZLC3_9LACO</name>
<organism evidence="1 2">
    <name type="scientific">Acetilactobacillus jinshanensis</name>
    <dbReference type="NCBI Taxonomy" id="1720083"/>
    <lineage>
        <taxon>Bacteria</taxon>
        <taxon>Bacillati</taxon>
        <taxon>Bacillota</taxon>
        <taxon>Bacilli</taxon>
        <taxon>Lactobacillales</taxon>
        <taxon>Lactobacillaceae</taxon>
        <taxon>Acetilactobacillus</taxon>
    </lineage>
</organism>
<proteinExistence type="predicted"/>
<sequence>MMSKRITIQDAINHSDDIDVCNALQQFSSHKTLTRSGLHTICDYSHAIKNHMNVSQLLKKAGLNQNHPVSLTKLIQTEIK</sequence>
<evidence type="ECO:0000313" key="2">
    <source>
        <dbReference type="Proteomes" id="UP000294321"/>
    </source>
</evidence>
<dbReference type="EMBL" id="CP034726">
    <property type="protein sequence ID" value="QBP18212.1"/>
    <property type="molecule type" value="Genomic_DNA"/>
</dbReference>
<dbReference type="KEGG" id="lji:ELX58_03470"/>
<gene>
    <name evidence="1" type="ORF">ELX58_03470</name>
</gene>
<accession>A0A4P6ZLC3</accession>
<keyword evidence="2" id="KW-1185">Reference proteome</keyword>
<dbReference type="AlphaFoldDB" id="A0A4P6ZLC3"/>